<evidence type="ECO:0000313" key="1">
    <source>
        <dbReference type="EMBL" id="JAS47828.1"/>
    </source>
</evidence>
<dbReference type="EMBL" id="GECZ01021941">
    <property type="protein sequence ID" value="JAS47828.1"/>
    <property type="molecule type" value="Transcribed_RNA"/>
</dbReference>
<reference evidence="1" key="1">
    <citation type="submission" date="2015-11" db="EMBL/GenBank/DDBJ databases">
        <title>De novo transcriptome assembly of four potential Pierce s Disease insect vectors from Arizona vineyards.</title>
        <authorList>
            <person name="Tassone E.E."/>
        </authorList>
    </citation>
    <scope>NUCLEOTIDE SEQUENCE</scope>
</reference>
<accession>A0A1B6FCC6</accession>
<proteinExistence type="predicted"/>
<feature type="non-terminal residue" evidence="1">
    <location>
        <position position="196"/>
    </location>
</feature>
<name>A0A1B6FCC6_9HEMI</name>
<organism evidence="1">
    <name type="scientific">Cuerna arida</name>
    <dbReference type="NCBI Taxonomy" id="1464854"/>
    <lineage>
        <taxon>Eukaryota</taxon>
        <taxon>Metazoa</taxon>
        <taxon>Ecdysozoa</taxon>
        <taxon>Arthropoda</taxon>
        <taxon>Hexapoda</taxon>
        <taxon>Insecta</taxon>
        <taxon>Pterygota</taxon>
        <taxon>Neoptera</taxon>
        <taxon>Paraneoptera</taxon>
        <taxon>Hemiptera</taxon>
        <taxon>Auchenorrhyncha</taxon>
        <taxon>Membracoidea</taxon>
        <taxon>Cicadellidae</taxon>
        <taxon>Cicadellinae</taxon>
        <taxon>Proconiini</taxon>
        <taxon>Cuerna</taxon>
    </lineage>
</organism>
<protein>
    <submittedName>
        <fullName evidence="1">Uncharacterized protein</fullName>
    </submittedName>
</protein>
<sequence length="196" mass="23608">YNLSIYFLHLHTDRYFELEINRLVKICKKYAKEFKVYVKKNFRSQIFFNDNVFNPASVLVDPAPYSCQDFINVERWWLQALLKLSDRKDFFDQIKFYKPSKKFSAFIDFAYFEPKKNVANSNSNRAKKSSDQRKKSCAQVSCAQVKQSRVQGKKKRDEEKKKTFSLAEYPKKDQVYIFLEAQKLLKMEERTYLFFR</sequence>
<gene>
    <name evidence="1" type="ORF">g.10648</name>
</gene>
<feature type="non-terminal residue" evidence="1">
    <location>
        <position position="1"/>
    </location>
</feature>
<dbReference type="AlphaFoldDB" id="A0A1B6FCC6"/>